<evidence type="ECO:0000256" key="8">
    <source>
        <dbReference type="ARBA" id="ARBA00064268"/>
    </source>
</evidence>
<gene>
    <name evidence="12" type="ORF">BpHYR1_048405</name>
</gene>
<dbReference type="GO" id="GO:0000375">
    <property type="term" value="P:RNA splicing, via transesterification reactions"/>
    <property type="evidence" value="ECO:0007669"/>
    <property type="project" value="UniProtKB-ARBA"/>
</dbReference>
<dbReference type="Pfam" id="PF00400">
    <property type="entry name" value="WD40"/>
    <property type="match status" value="7"/>
</dbReference>
<accession>A0A3M7RCR5</accession>
<dbReference type="Gene3D" id="2.130.10.10">
    <property type="entry name" value="YVTN repeat-like/Quinoprotein amine dehydrogenase"/>
    <property type="match status" value="1"/>
</dbReference>
<dbReference type="PROSITE" id="PS50082">
    <property type="entry name" value="WD_REPEATS_2"/>
    <property type="match status" value="7"/>
</dbReference>
<dbReference type="InterPro" id="IPR019775">
    <property type="entry name" value="WD40_repeat_CS"/>
</dbReference>
<organism evidence="12 13">
    <name type="scientific">Brachionus plicatilis</name>
    <name type="common">Marine rotifer</name>
    <name type="synonym">Brachionus muelleri</name>
    <dbReference type="NCBI Taxonomy" id="10195"/>
    <lineage>
        <taxon>Eukaryota</taxon>
        <taxon>Metazoa</taxon>
        <taxon>Spiralia</taxon>
        <taxon>Gnathifera</taxon>
        <taxon>Rotifera</taxon>
        <taxon>Eurotatoria</taxon>
        <taxon>Monogononta</taxon>
        <taxon>Pseudotrocha</taxon>
        <taxon>Ploima</taxon>
        <taxon>Brachionidae</taxon>
        <taxon>Brachionus</taxon>
    </lineage>
</organism>
<evidence type="ECO:0000256" key="6">
    <source>
        <dbReference type="ARBA" id="ARBA00023242"/>
    </source>
</evidence>
<feature type="repeat" description="WD" evidence="11">
    <location>
        <begin position="91"/>
        <end position="132"/>
    </location>
</feature>
<evidence type="ECO:0000256" key="11">
    <source>
        <dbReference type="PROSITE-ProRule" id="PRU00221"/>
    </source>
</evidence>
<evidence type="ECO:0000256" key="10">
    <source>
        <dbReference type="ARBA" id="ARBA00075772"/>
    </source>
</evidence>
<name>A0A3M7RCR5_BRAPC</name>
<feature type="repeat" description="WD" evidence="11">
    <location>
        <begin position="277"/>
        <end position="308"/>
    </location>
</feature>
<evidence type="ECO:0000256" key="3">
    <source>
        <dbReference type="ARBA" id="ARBA00022664"/>
    </source>
</evidence>
<keyword evidence="5" id="KW-0508">mRNA splicing</keyword>
<dbReference type="STRING" id="10195.A0A3M7RCR5"/>
<comment type="subcellular location">
    <subcellularLocation>
        <location evidence="1">Nucleus</location>
    </subcellularLocation>
</comment>
<reference evidence="12 13" key="1">
    <citation type="journal article" date="2018" name="Sci. Rep.">
        <title>Genomic signatures of local adaptation to the degree of environmental predictability in rotifers.</title>
        <authorList>
            <person name="Franch-Gras L."/>
            <person name="Hahn C."/>
            <person name="Garcia-Roger E.M."/>
            <person name="Carmona M.J."/>
            <person name="Serra M."/>
            <person name="Gomez A."/>
        </authorList>
    </citation>
    <scope>NUCLEOTIDE SEQUENCE [LARGE SCALE GENOMIC DNA]</scope>
    <source>
        <strain evidence="12">HYR1</strain>
    </source>
</reference>
<evidence type="ECO:0000256" key="2">
    <source>
        <dbReference type="ARBA" id="ARBA00022574"/>
    </source>
</evidence>
<dbReference type="AlphaFoldDB" id="A0A3M7RCR5"/>
<feature type="repeat" description="WD" evidence="11">
    <location>
        <begin position="217"/>
        <end position="251"/>
    </location>
</feature>
<dbReference type="SUPFAM" id="SSF50978">
    <property type="entry name" value="WD40 repeat-like"/>
    <property type="match status" value="1"/>
</dbReference>
<dbReference type="FunFam" id="2.130.10.10:FF:000229">
    <property type="entry name" value="Small nuclear ribonucleoprotein U5 subunit 40"/>
    <property type="match status" value="1"/>
</dbReference>
<feature type="repeat" description="WD" evidence="11">
    <location>
        <begin position="309"/>
        <end position="342"/>
    </location>
</feature>
<evidence type="ECO:0000256" key="4">
    <source>
        <dbReference type="ARBA" id="ARBA00022737"/>
    </source>
</evidence>
<dbReference type="InterPro" id="IPR015943">
    <property type="entry name" value="WD40/YVTN_repeat-like_dom_sf"/>
</dbReference>
<dbReference type="CDD" id="cd00200">
    <property type="entry name" value="WD40"/>
    <property type="match status" value="1"/>
</dbReference>
<dbReference type="InterPro" id="IPR036322">
    <property type="entry name" value="WD40_repeat_dom_sf"/>
</dbReference>
<dbReference type="InterPro" id="IPR001680">
    <property type="entry name" value="WD40_rpt"/>
</dbReference>
<comment type="function">
    <text evidence="7">Required for pre-mRNA splicing as component of the activated spliceosome. Component of the U5 small nuclear ribonucleoprotein (snRNP) complex and the U4/U6-U5 tri-snRNP complex, building blocks of the spliceosome. As a component of the minor spliceosome, involved in the splicing of U12-type introns in pre-mRNAs.</text>
</comment>
<feature type="repeat" description="WD" evidence="11">
    <location>
        <begin position="48"/>
        <end position="81"/>
    </location>
</feature>
<evidence type="ECO:0000313" key="12">
    <source>
        <dbReference type="EMBL" id="RNA21356.1"/>
    </source>
</evidence>
<comment type="subunit">
    <text evidence="8">Component of the pre-catalytic and catalytic spliceosome complexes. Component of the postcatalytic spliceosome P complex. Part of the U5 snRNP complex. Interacts with PRPF8. Component of the U4/U6-U5 tri-snRNP complex composed of the U4, U6 and U5 snRNAs and at least PRPF3, PRPF4, PRPF6, PRPF8, PRPF31, SNRNP200, TXNL4A, WDR57, SNRNP40, DDX23, CD2BP2, PPIH, SNU13, EFTUD2, SART1 and USP39. Component of the minor spliceosome, which splices U12-type introns.</text>
</comment>
<sequence length="342" mass="38170">MSVKRTNDQSVALVSASKKTKSEITAYAAKAKRSEMRTSALFAPIVLLSGHESEIFCCKFSPDGSFLASAGHDRKIFLWNVYGECENWACLGGHSGAITDLKFLKDGSEIVSCATDRNIFIWDVETLEKIKRLKGHRDFVNSIDVCRKSPQSFCSGSDDNTVKLWDRRKRGEAMNFNATYQVLSVCFNESGDQIISGGIDNDIKVWDIRKNECLYSMKGHNDSITGLSLSPDGNYIASNAMDNTVRVWDIRPYAPQDRGVNILFGHNHNFEKNLLRISWSPDGQLLSAGSADKFLYIWEVETSKIAYKLPGHNGSINDVDFHPQEPIVASCSSDKKIYLGEL</sequence>
<dbReference type="GO" id="GO:0071013">
    <property type="term" value="C:catalytic step 2 spliceosome"/>
    <property type="evidence" value="ECO:0007669"/>
    <property type="project" value="TreeGrafter"/>
</dbReference>
<dbReference type="InterPro" id="IPR020472">
    <property type="entry name" value="WD40_PAC1"/>
</dbReference>
<proteinExistence type="predicted"/>
<dbReference type="OrthoDB" id="1068471at2759"/>
<dbReference type="PANTHER" id="PTHR44006">
    <property type="entry name" value="U5 SMALL NUCLEAR RIBONUCLEOPROTEIN 40 KDA PROTEIN"/>
    <property type="match status" value="1"/>
</dbReference>
<dbReference type="PROSITE" id="PS50294">
    <property type="entry name" value="WD_REPEATS_REGION"/>
    <property type="match status" value="7"/>
</dbReference>
<feature type="repeat" description="WD" evidence="11">
    <location>
        <begin position="182"/>
        <end position="216"/>
    </location>
</feature>
<dbReference type="GO" id="GO:0006397">
    <property type="term" value="P:mRNA processing"/>
    <property type="evidence" value="ECO:0007669"/>
    <property type="project" value="UniProtKB-KW"/>
</dbReference>
<comment type="caution">
    <text evidence="12">The sequence shown here is derived from an EMBL/GenBank/DDBJ whole genome shotgun (WGS) entry which is preliminary data.</text>
</comment>
<evidence type="ECO:0000256" key="5">
    <source>
        <dbReference type="ARBA" id="ARBA00023187"/>
    </source>
</evidence>
<dbReference type="InterPro" id="IPR052234">
    <property type="entry name" value="U5_snRNP_Component"/>
</dbReference>
<keyword evidence="4" id="KW-0677">Repeat</keyword>
<protein>
    <recommendedName>
        <fullName evidence="9">U5 small nuclear ribonucleoprotein 40 kDa protein</fullName>
    </recommendedName>
    <alternativeName>
        <fullName evidence="10">WD repeat-containing protein 57</fullName>
    </alternativeName>
</protein>
<evidence type="ECO:0000256" key="1">
    <source>
        <dbReference type="ARBA" id="ARBA00004123"/>
    </source>
</evidence>
<keyword evidence="2 11" id="KW-0853">WD repeat</keyword>
<keyword evidence="3" id="KW-0507">mRNA processing</keyword>
<dbReference type="GO" id="GO:0005682">
    <property type="term" value="C:U5 snRNP"/>
    <property type="evidence" value="ECO:0007669"/>
    <property type="project" value="UniProtKB-ARBA"/>
</dbReference>
<feature type="repeat" description="WD" evidence="11">
    <location>
        <begin position="133"/>
        <end position="166"/>
    </location>
</feature>
<keyword evidence="6" id="KW-0539">Nucleus</keyword>
<dbReference type="GO" id="GO:0003723">
    <property type="term" value="F:RNA binding"/>
    <property type="evidence" value="ECO:0007669"/>
    <property type="project" value="TreeGrafter"/>
</dbReference>
<dbReference type="PRINTS" id="PR00320">
    <property type="entry name" value="GPROTEINBRPT"/>
</dbReference>
<dbReference type="PROSITE" id="PS00678">
    <property type="entry name" value="WD_REPEATS_1"/>
    <property type="match status" value="4"/>
</dbReference>
<dbReference type="EMBL" id="REGN01003685">
    <property type="protein sequence ID" value="RNA21356.1"/>
    <property type="molecule type" value="Genomic_DNA"/>
</dbReference>
<dbReference type="SMART" id="SM00320">
    <property type="entry name" value="WD40"/>
    <property type="match status" value="7"/>
</dbReference>
<dbReference type="PANTHER" id="PTHR44006:SF1">
    <property type="entry name" value="U5 SMALL NUCLEAR RIBONUCLEOPROTEIN 40 KDA PROTEIN"/>
    <property type="match status" value="1"/>
</dbReference>
<evidence type="ECO:0000313" key="13">
    <source>
        <dbReference type="Proteomes" id="UP000276133"/>
    </source>
</evidence>
<dbReference type="Proteomes" id="UP000276133">
    <property type="component" value="Unassembled WGS sequence"/>
</dbReference>
<evidence type="ECO:0000256" key="7">
    <source>
        <dbReference type="ARBA" id="ARBA00057342"/>
    </source>
</evidence>
<evidence type="ECO:0000256" key="9">
    <source>
        <dbReference type="ARBA" id="ARBA00073554"/>
    </source>
</evidence>
<keyword evidence="13" id="KW-1185">Reference proteome</keyword>